<keyword evidence="1" id="KW-0378">Hydrolase</keyword>
<keyword evidence="1" id="KW-0121">Carboxypeptidase</keyword>
<reference evidence="1 2" key="1">
    <citation type="submission" date="2020-09" db="EMBL/GenBank/DDBJ databases">
        <title>Draft genome of Gelidibacter salicanalis PAMC21136.</title>
        <authorList>
            <person name="Park H."/>
        </authorList>
    </citation>
    <scope>NUCLEOTIDE SEQUENCE [LARGE SCALE GENOMIC DNA]</scope>
    <source>
        <strain evidence="1 2">PAMC21136</strain>
    </source>
</reference>
<organism evidence="1 2">
    <name type="scientific">Gelidibacter salicanalis</name>
    <dbReference type="NCBI Taxonomy" id="291193"/>
    <lineage>
        <taxon>Bacteria</taxon>
        <taxon>Pseudomonadati</taxon>
        <taxon>Bacteroidota</taxon>
        <taxon>Flavobacteriia</taxon>
        <taxon>Flavobacteriales</taxon>
        <taxon>Flavobacteriaceae</taxon>
        <taxon>Gelidibacter</taxon>
    </lineage>
</organism>
<proteinExistence type="predicted"/>
<sequence>MHLTIGQTVTVKGQIRASHDVEGIHILNNGSNTFTISNSQGIFVIPVKLNDTLTFSSVSYELKKVVVDQEIINSKSLTIYLSESITILDEVVVGKILTGDLSADLANSGIERNINFFDLGIPGYTGKPKTQSERQLYTAGDFKPIHLLALLGGSLPLDPIFNAISGRTKELKNRVHLENQDDCMAKVKSNLAVMLFSAHPLEEQYRNEFFYFCADDAQFDTLCITNDDFKMLEFLKGKLVSFKSDLQTEIQE</sequence>
<comment type="caution">
    <text evidence="1">The sequence shown here is derived from an EMBL/GenBank/DDBJ whole genome shotgun (WGS) entry which is preliminary data.</text>
</comment>
<dbReference type="GO" id="GO:0004180">
    <property type="term" value="F:carboxypeptidase activity"/>
    <property type="evidence" value="ECO:0007669"/>
    <property type="project" value="UniProtKB-KW"/>
</dbReference>
<dbReference type="SUPFAM" id="SSF49464">
    <property type="entry name" value="Carboxypeptidase regulatory domain-like"/>
    <property type="match status" value="1"/>
</dbReference>
<protein>
    <submittedName>
        <fullName evidence="1">Carboxypeptidase-like regulatory domain-containing protein</fullName>
    </submittedName>
</protein>
<dbReference type="InterPro" id="IPR008969">
    <property type="entry name" value="CarboxyPept-like_regulatory"/>
</dbReference>
<dbReference type="RefSeq" id="WP_199596554.1">
    <property type="nucleotide sequence ID" value="NZ_JAEHJZ010000001.1"/>
</dbReference>
<keyword evidence="1" id="KW-0645">Protease</keyword>
<dbReference type="Pfam" id="PF13715">
    <property type="entry name" value="CarbopepD_reg_2"/>
    <property type="match status" value="1"/>
</dbReference>
<dbReference type="AlphaFoldDB" id="A0A934KQS0"/>
<evidence type="ECO:0000313" key="2">
    <source>
        <dbReference type="Proteomes" id="UP000662373"/>
    </source>
</evidence>
<dbReference type="EMBL" id="JAEHJZ010000001">
    <property type="protein sequence ID" value="MBJ7879102.1"/>
    <property type="molecule type" value="Genomic_DNA"/>
</dbReference>
<keyword evidence="2" id="KW-1185">Reference proteome</keyword>
<accession>A0A934KQS0</accession>
<dbReference type="Proteomes" id="UP000662373">
    <property type="component" value="Unassembled WGS sequence"/>
</dbReference>
<evidence type="ECO:0000313" key="1">
    <source>
        <dbReference type="EMBL" id="MBJ7879102.1"/>
    </source>
</evidence>
<name>A0A934KQS0_9FLAO</name>
<gene>
    <name evidence="1" type="ORF">JEM65_00325</name>
</gene>